<accession>A0A066YKB3</accession>
<dbReference type="HOGENOM" id="CLU_598233_0_0_11"/>
<gene>
    <name evidence="1" type="ORF">KCH_63570</name>
</gene>
<dbReference type="PATRIC" id="fig|1348663.4.peg.6149"/>
<sequence length="457" mass="49518">MPDAAVRRVRERLDATRERVRRQRELFAELAAACPEERLVMLKGSTLYAHTGDPDSVRFSGDLDIVAAAPERAVRTAAAALDLERTADAAVLDEYAGLLHPELGLIEVHSYFPVPVLPPSVRTGAASPGRNPGAWRHEACIGEHRLTHADLLENLADGIPGVLAPELAVIVYAAHLYGDYLRTMLPLPAGTVRLDEVATVVDLCALPAFRPERFVRLVDRHRAHDVIGFVRALAADVLGLDPFDGVLPPTPDPLFPVDLWWDGVEGFLVDLGWHPWELVVRDRHPDATLGALDPAAVPVAPGAPAVVTAATAAPDTGGRFAHRTEHGTEFAVTATFTDTGTALRVRVDVPTVPDDRFTGVALYFGDNRYEVFHAPAEDGLRLDDYSTSRTAAGTATVGVERTAQQDELTLELPWAALAASRTPDGRRLPLLFAVRQQYLGWGRTAAGLVLPLRLEHS</sequence>
<proteinExistence type="predicted"/>
<dbReference type="eggNOG" id="ENOG5030U8R">
    <property type="taxonomic scope" value="Bacteria"/>
</dbReference>
<dbReference type="Proteomes" id="UP000027178">
    <property type="component" value="Unassembled WGS sequence"/>
</dbReference>
<keyword evidence="2" id="KW-1185">Reference proteome</keyword>
<evidence type="ECO:0000313" key="1">
    <source>
        <dbReference type="EMBL" id="KDN81918.1"/>
    </source>
</evidence>
<comment type="caution">
    <text evidence="1">The sequence shown here is derived from an EMBL/GenBank/DDBJ whole genome shotgun (WGS) entry which is preliminary data.</text>
</comment>
<protein>
    <submittedName>
        <fullName evidence="1">Uncharacterized protein</fullName>
    </submittedName>
</protein>
<reference evidence="1 2" key="1">
    <citation type="submission" date="2014-05" db="EMBL/GenBank/DDBJ databases">
        <title>Draft Genome Sequence of Kitasatospora cheerisanensis KCTC 2395.</title>
        <authorList>
            <person name="Nam D.H."/>
        </authorList>
    </citation>
    <scope>NUCLEOTIDE SEQUENCE [LARGE SCALE GENOMIC DNA]</scope>
    <source>
        <strain evidence="1 2">KCTC 2395</strain>
    </source>
</reference>
<organism evidence="1 2">
    <name type="scientific">Kitasatospora cheerisanensis KCTC 2395</name>
    <dbReference type="NCBI Taxonomy" id="1348663"/>
    <lineage>
        <taxon>Bacteria</taxon>
        <taxon>Bacillati</taxon>
        <taxon>Actinomycetota</taxon>
        <taxon>Actinomycetes</taxon>
        <taxon>Kitasatosporales</taxon>
        <taxon>Streptomycetaceae</taxon>
        <taxon>Kitasatospora</taxon>
    </lineage>
</organism>
<evidence type="ECO:0000313" key="2">
    <source>
        <dbReference type="Proteomes" id="UP000027178"/>
    </source>
</evidence>
<dbReference type="AlphaFoldDB" id="A0A066YKB3"/>
<name>A0A066YKB3_9ACTN</name>
<dbReference type="EMBL" id="JNBY01000128">
    <property type="protein sequence ID" value="KDN81918.1"/>
    <property type="molecule type" value="Genomic_DNA"/>
</dbReference>